<evidence type="ECO:0000256" key="7">
    <source>
        <dbReference type="PROSITE-ProRule" id="PRU00423"/>
    </source>
</evidence>
<keyword evidence="6" id="KW-0418">Kinase</keyword>
<dbReference type="GO" id="GO:0008982">
    <property type="term" value="F:protein-N(PI)-phosphohistidine-sugar phosphotransferase activity"/>
    <property type="evidence" value="ECO:0007669"/>
    <property type="project" value="InterPro"/>
</dbReference>
<dbReference type="EMBL" id="JAASTX010000005">
    <property type="protein sequence ID" value="MBC1491246.1"/>
    <property type="molecule type" value="Genomic_DNA"/>
</dbReference>
<accession>A0A7X0XCN2</accession>
<dbReference type="GO" id="GO:0009401">
    <property type="term" value="P:phosphoenolpyruvate-dependent sugar phosphotransferase system"/>
    <property type="evidence" value="ECO:0007669"/>
    <property type="project" value="UniProtKB-KW"/>
</dbReference>
<dbReference type="InterPro" id="IPR013012">
    <property type="entry name" value="PTS_EIIB_3"/>
</dbReference>
<keyword evidence="3 9" id="KW-0762">Sugar transport</keyword>
<name>A0A7X0XCN2_9LIST</name>
<dbReference type="PANTHER" id="PTHR34581:SF2">
    <property type="entry name" value="PTS SYSTEM N,N'-DIACETYLCHITOBIOSE-SPECIFIC EIIB COMPONENT"/>
    <property type="match status" value="1"/>
</dbReference>
<evidence type="ECO:0000256" key="3">
    <source>
        <dbReference type="ARBA" id="ARBA00022597"/>
    </source>
</evidence>
<feature type="modified residue" description="Phosphocysteine; by EIIA" evidence="7">
    <location>
        <position position="10"/>
    </location>
</feature>
<evidence type="ECO:0000256" key="2">
    <source>
        <dbReference type="ARBA" id="ARBA00022553"/>
    </source>
</evidence>
<dbReference type="AlphaFoldDB" id="A0A7X0XCN2"/>
<dbReference type="InterPro" id="IPR051819">
    <property type="entry name" value="PTS_sugar-specific_EIIB"/>
</dbReference>
<keyword evidence="4" id="KW-0808">Transferase</keyword>
<evidence type="ECO:0000259" key="8">
    <source>
        <dbReference type="PROSITE" id="PS51100"/>
    </source>
</evidence>
<dbReference type="PANTHER" id="PTHR34581">
    <property type="entry name" value="PTS SYSTEM N,N'-DIACETYLCHITOBIOSE-SPECIFIC EIIB COMPONENT"/>
    <property type="match status" value="1"/>
</dbReference>
<keyword evidence="5" id="KW-0598">Phosphotransferase system</keyword>
<evidence type="ECO:0000256" key="5">
    <source>
        <dbReference type="ARBA" id="ARBA00022683"/>
    </source>
</evidence>
<evidence type="ECO:0000313" key="9">
    <source>
        <dbReference type="EMBL" id="MBC1491246.1"/>
    </source>
</evidence>
<proteinExistence type="predicted"/>
<reference evidence="9 10" key="1">
    <citation type="submission" date="2020-03" db="EMBL/GenBank/DDBJ databases">
        <title>Soil Listeria distribution.</title>
        <authorList>
            <person name="Liao J."/>
            <person name="Wiedmann M."/>
        </authorList>
    </citation>
    <scope>NUCLEOTIDE SEQUENCE [LARGE SCALE GENOMIC DNA]</scope>
    <source>
        <strain evidence="9 10">FSL L7-1547</strain>
    </source>
</reference>
<evidence type="ECO:0000256" key="4">
    <source>
        <dbReference type="ARBA" id="ARBA00022679"/>
    </source>
</evidence>
<dbReference type="Proteomes" id="UP000533953">
    <property type="component" value="Unassembled WGS sequence"/>
</dbReference>
<organism evidence="9 10">
    <name type="scientific">Listeria booriae</name>
    <dbReference type="NCBI Taxonomy" id="1552123"/>
    <lineage>
        <taxon>Bacteria</taxon>
        <taxon>Bacillati</taxon>
        <taxon>Bacillota</taxon>
        <taxon>Bacilli</taxon>
        <taxon>Bacillales</taxon>
        <taxon>Listeriaceae</taxon>
        <taxon>Listeria</taxon>
    </lineage>
</organism>
<comment type="caution">
    <text evidence="9">The sequence shown here is derived from an EMBL/GenBank/DDBJ whole genome shotgun (WGS) entry which is preliminary data.</text>
</comment>
<protein>
    <submittedName>
        <fullName evidence="9">PTS sugar transporter subunit IIB</fullName>
    </submittedName>
</protein>
<dbReference type="SUPFAM" id="SSF52794">
    <property type="entry name" value="PTS system IIB component-like"/>
    <property type="match status" value="1"/>
</dbReference>
<dbReference type="Gene3D" id="3.40.50.2300">
    <property type="match status" value="1"/>
</dbReference>
<dbReference type="InterPro" id="IPR036095">
    <property type="entry name" value="PTS_EIIB-like_sf"/>
</dbReference>
<evidence type="ECO:0000256" key="6">
    <source>
        <dbReference type="ARBA" id="ARBA00022777"/>
    </source>
</evidence>
<dbReference type="InterPro" id="IPR003501">
    <property type="entry name" value="PTS_EIIB_2/3"/>
</dbReference>
<dbReference type="PROSITE" id="PS51100">
    <property type="entry name" value="PTS_EIIB_TYPE_3"/>
    <property type="match status" value="1"/>
</dbReference>
<evidence type="ECO:0000256" key="1">
    <source>
        <dbReference type="ARBA" id="ARBA00022448"/>
    </source>
</evidence>
<gene>
    <name evidence="9" type="ORF">HCI99_05345</name>
</gene>
<evidence type="ECO:0000313" key="10">
    <source>
        <dbReference type="Proteomes" id="UP000533953"/>
    </source>
</evidence>
<sequence>MDQIRILLCCGAGMSSGLLAQKARKVAKKRGLEATIEARSESEAGQYFSTIDVLMLGPHYVHLQEEMKALGKPYGVPVVVIPQSIYGMLDGEQLLDLAMESVQIKE</sequence>
<dbReference type="CDD" id="cd05564">
    <property type="entry name" value="PTS_IIB_chitobiose_lichenan"/>
    <property type="match status" value="1"/>
</dbReference>
<dbReference type="Pfam" id="PF02302">
    <property type="entry name" value="PTS_IIB"/>
    <property type="match status" value="1"/>
</dbReference>
<dbReference type="RefSeq" id="WP_185400668.1">
    <property type="nucleotide sequence ID" value="NZ_JAARQY010000006.1"/>
</dbReference>
<dbReference type="GO" id="GO:0016301">
    <property type="term" value="F:kinase activity"/>
    <property type="evidence" value="ECO:0007669"/>
    <property type="project" value="UniProtKB-KW"/>
</dbReference>
<keyword evidence="2" id="KW-0597">Phosphoprotein</keyword>
<keyword evidence="1" id="KW-0813">Transport</keyword>
<feature type="domain" description="PTS EIIB type-3" evidence="8">
    <location>
        <begin position="3"/>
        <end position="106"/>
    </location>
</feature>